<dbReference type="InterPro" id="IPR013656">
    <property type="entry name" value="PAS_4"/>
</dbReference>
<reference evidence="4" key="1">
    <citation type="submission" date="2017-05" db="EMBL/GenBank/DDBJ databases">
        <authorList>
            <person name="Sharma S."/>
            <person name="Sidhu C."/>
            <person name="Pinnaka A.K."/>
        </authorList>
    </citation>
    <scope>NUCLEOTIDE SEQUENCE [LARGE SCALE GENOMIC DNA]</scope>
    <source>
        <strain evidence="4">AK93</strain>
    </source>
</reference>
<dbReference type="InterPro" id="IPR029016">
    <property type="entry name" value="GAF-like_dom_sf"/>
</dbReference>
<comment type="caution">
    <text evidence="3">The sequence shown here is derived from an EMBL/GenBank/DDBJ whole genome shotgun (WGS) entry which is preliminary data.</text>
</comment>
<evidence type="ECO:0008006" key="5">
    <source>
        <dbReference type="Google" id="ProtNLM"/>
    </source>
</evidence>
<dbReference type="InterPro" id="IPR035965">
    <property type="entry name" value="PAS-like_dom_sf"/>
</dbReference>
<organism evidence="3 4">
    <name type="scientific">Alkalilimnicola ehrlichii</name>
    <dbReference type="NCBI Taxonomy" id="351052"/>
    <lineage>
        <taxon>Bacteria</taxon>
        <taxon>Pseudomonadati</taxon>
        <taxon>Pseudomonadota</taxon>
        <taxon>Gammaproteobacteria</taxon>
        <taxon>Chromatiales</taxon>
        <taxon>Ectothiorhodospiraceae</taxon>
        <taxon>Alkalilimnicola</taxon>
    </lineage>
</organism>
<dbReference type="InterPro" id="IPR052155">
    <property type="entry name" value="Biofilm_reg_signaling"/>
</dbReference>
<accession>A0A3E0WPL7</accession>
<dbReference type="Gene3D" id="3.30.450.40">
    <property type="match status" value="1"/>
</dbReference>
<dbReference type="Pfam" id="PF08448">
    <property type="entry name" value="PAS_4"/>
    <property type="match status" value="1"/>
</dbReference>
<dbReference type="NCBIfam" id="TIGR00229">
    <property type="entry name" value="sensory_box"/>
    <property type="match status" value="2"/>
</dbReference>
<dbReference type="AlphaFoldDB" id="A0A3E0WPL7"/>
<dbReference type="OrthoDB" id="1931120at2"/>
<dbReference type="Pfam" id="PF14361">
    <property type="entry name" value="RsbRD_N"/>
    <property type="match status" value="1"/>
</dbReference>
<dbReference type="PROSITE" id="PS50112">
    <property type="entry name" value="PAS"/>
    <property type="match status" value="1"/>
</dbReference>
<dbReference type="InterPro" id="IPR025751">
    <property type="entry name" value="RsbRD_N_dom"/>
</dbReference>
<dbReference type="CDD" id="cd00130">
    <property type="entry name" value="PAS"/>
    <property type="match status" value="2"/>
</dbReference>
<dbReference type="Proteomes" id="UP000256763">
    <property type="component" value="Unassembled WGS sequence"/>
</dbReference>
<dbReference type="EMBL" id="NFZW01000018">
    <property type="protein sequence ID" value="RFA33895.1"/>
    <property type="molecule type" value="Genomic_DNA"/>
</dbReference>
<evidence type="ECO:0000259" key="1">
    <source>
        <dbReference type="PROSITE" id="PS50112"/>
    </source>
</evidence>
<evidence type="ECO:0000259" key="2">
    <source>
        <dbReference type="PROSITE" id="PS50113"/>
    </source>
</evidence>
<evidence type="ECO:0000313" key="4">
    <source>
        <dbReference type="Proteomes" id="UP000256763"/>
    </source>
</evidence>
<dbReference type="PANTHER" id="PTHR44757:SF2">
    <property type="entry name" value="BIOFILM ARCHITECTURE MAINTENANCE PROTEIN MBAA"/>
    <property type="match status" value="1"/>
</dbReference>
<dbReference type="InterPro" id="IPR000014">
    <property type="entry name" value="PAS"/>
</dbReference>
<dbReference type="PROSITE" id="PS50113">
    <property type="entry name" value="PAC"/>
    <property type="match status" value="1"/>
</dbReference>
<dbReference type="Gene3D" id="3.30.450.20">
    <property type="entry name" value="PAS domain"/>
    <property type="match status" value="2"/>
</dbReference>
<sequence>MPQDQEPASKLAQLLRERQTEILGRWIEATNAIPALDRLSDPALTSHLTAVIRRIVNALENPDQNRTEAKDKTPQPHDKMRLRQGISLRQMMREHRLLREIVLSLWSDQTPSGDTPTYLSLSAAMDDVFEAMIEEYIVRRDEAIRASLSASVQHDDNDNAFLRSALNAALAWAGTAQTATVWLTRRDGFEQVFSTDERREAVATPPIADVARSGKPSFVHRPQAESCFLPMLAGEHCLGVLEVIGPVLTEPDRHLFRVVADQLATTLHLLAIRQQQRERARSLEQTVDIIEKGDPLMVVDRDWRIIYVNRGQERLSKTPRSKTLGKTLWQMFSLRPDRVQFYRRIMRERSEAFFETYYPPLDLWMDISVYPTSQGGLALFLRDINRRKRAEEALANAEARISLLVDSVEDYAIVLIDQRGRIASWNKGAARMTGWTAAQAIGCTGDLFKPRQSAAPSIEKLLEKAVTEGSAHLEGWHCRRDGSRFWIDATLSPIQVSDKQAPQFALVARDLTTSRQREESLRFLEEAGRVLAQSLEFSQTAELVANLAVPRLADWCVVDYLVDKQLTRPLAVAHTNPTKVRWANELREHFPPILRLSSASTKSSAQANPN</sequence>
<dbReference type="SMART" id="SM00091">
    <property type="entry name" value="PAS"/>
    <property type="match status" value="2"/>
</dbReference>
<dbReference type="Pfam" id="PF13426">
    <property type="entry name" value="PAS_9"/>
    <property type="match status" value="1"/>
</dbReference>
<name>A0A3E0WPL7_9GAMM</name>
<dbReference type="InterPro" id="IPR000700">
    <property type="entry name" value="PAS-assoc_C"/>
</dbReference>
<dbReference type="SUPFAM" id="SSF55785">
    <property type="entry name" value="PYP-like sensor domain (PAS domain)"/>
    <property type="match status" value="2"/>
</dbReference>
<dbReference type="PANTHER" id="PTHR44757">
    <property type="entry name" value="DIGUANYLATE CYCLASE DGCP"/>
    <property type="match status" value="1"/>
</dbReference>
<gene>
    <name evidence="3" type="ORF">CAL65_16200</name>
</gene>
<proteinExistence type="predicted"/>
<feature type="domain" description="PAC" evidence="2">
    <location>
        <begin position="471"/>
        <end position="523"/>
    </location>
</feature>
<dbReference type="RefSeq" id="WP_116303248.1">
    <property type="nucleotide sequence ID" value="NZ_NFZV01000019.1"/>
</dbReference>
<keyword evidence="4" id="KW-1185">Reference proteome</keyword>
<feature type="domain" description="PAS" evidence="1">
    <location>
        <begin position="397"/>
        <end position="469"/>
    </location>
</feature>
<evidence type="ECO:0000313" key="3">
    <source>
        <dbReference type="EMBL" id="RFA33895.1"/>
    </source>
</evidence>
<dbReference type="SUPFAM" id="SSF55781">
    <property type="entry name" value="GAF domain-like"/>
    <property type="match status" value="1"/>
</dbReference>
<protein>
    <recommendedName>
        <fullName evidence="5">PAS domain S-box protein</fullName>
    </recommendedName>
</protein>